<accession>A0AA35TXF1</accession>
<sequence>ITTHTHSSRPYIPIHFANLYTFYVERIIRDVIIAKMAAACCVAANVKAVFLVLLSAFAAQGSSRGPCDPLTPEYCQLPWPNSFFTRPDAAAATGLRVNMSQETWPRDSTGRGVDPVEWNTMDGFSPFPSIMTYFPGLSDSGLPHHWDMETSLDITSPTIIMDFDSGEVLPHFAELDSALGLKNRTLMIWPNVRLESNHHYIVGLRHLVNTTGLLVEPSPAFLALRDNITTNDSDVEYRRSLFEEMFIKLQAAGVERKSLQLVWDFTTASEKCLTERILFMREDAFARVGPGGPSYLFYQTEDNYSQHIFRFFRVQQTH</sequence>
<organism evidence="2 3">
    <name type="scientific">Geodia barretti</name>
    <name type="common">Barrett's horny sponge</name>
    <dbReference type="NCBI Taxonomy" id="519541"/>
    <lineage>
        <taxon>Eukaryota</taxon>
        <taxon>Metazoa</taxon>
        <taxon>Porifera</taxon>
        <taxon>Demospongiae</taxon>
        <taxon>Heteroscleromorpha</taxon>
        <taxon>Tetractinellida</taxon>
        <taxon>Astrophorina</taxon>
        <taxon>Geodiidae</taxon>
        <taxon>Geodia</taxon>
    </lineage>
</organism>
<reference evidence="2" key="1">
    <citation type="submission" date="2023-03" db="EMBL/GenBank/DDBJ databases">
        <authorList>
            <person name="Steffen K."/>
            <person name="Cardenas P."/>
        </authorList>
    </citation>
    <scope>NUCLEOTIDE SEQUENCE</scope>
</reference>
<evidence type="ECO:0000313" key="2">
    <source>
        <dbReference type="EMBL" id="CAI8056255.1"/>
    </source>
</evidence>
<proteinExistence type="predicted"/>
<evidence type="ECO:0000313" key="3">
    <source>
        <dbReference type="Proteomes" id="UP001174909"/>
    </source>
</evidence>
<gene>
    <name evidence="2" type="ORF">GBAR_LOCUS30655</name>
</gene>
<keyword evidence="1" id="KW-0472">Membrane</keyword>
<keyword evidence="1" id="KW-0812">Transmembrane</keyword>
<dbReference type="AlphaFoldDB" id="A0AA35TXF1"/>
<protein>
    <submittedName>
        <fullName evidence="2">Uncharacterized protein</fullName>
    </submittedName>
</protein>
<name>A0AA35TXF1_GEOBA</name>
<evidence type="ECO:0000256" key="1">
    <source>
        <dbReference type="SAM" id="Phobius"/>
    </source>
</evidence>
<keyword evidence="1" id="KW-1133">Transmembrane helix</keyword>
<feature type="non-terminal residue" evidence="2">
    <location>
        <position position="1"/>
    </location>
</feature>
<keyword evidence="3" id="KW-1185">Reference proteome</keyword>
<comment type="caution">
    <text evidence="2">The sequence shown here is derived from an EMBL/GenBank/DDBJ whole genome shotgun (WGS) entry which is preliminary data.</text>
</comment>
<feature type="transmembrane region" description="Helical" evidence="1">
    <location>
        <begin position="36"/>
        <end position="59"/>
    </location>
</feature>
<dbReference type="EMBL" id="CASHTH010004339">
    <property type="protein sequence ID" value="CAI8056255.1"/>
    <property type="molecule type" value="Genomic_DNA"/>
</dbReference>
<dbReference type="Proteomes" id="UP001174909">
    <property type="component" value="Unassembled WGS sequence"/>
</dbReference>